<reference evidence="1 2" key="1">
    <citation type="submission" date="2020-05" db="EMBL/GenBank/DDBJ databases">
        <title>Vigna angularis (adzuki bean) Var. LongXiaoDou No. 4 denovo assembly.</title>
        <authorList>
            <person name="Xiang H."/>
        </authorList>
    </citation>
    <scope>NUCLEOTIDE SEQUENCE [LARGE SCALE GENOMIC DNA]</scope>
    <source>
        <tissue evidence="1">Leaf</tissue>
    </source>
</reference>
<dbReference type="EMBL" id="JABFOF010000002">
    <property type="protein sequence ID" value="KAG2406717.1"/>
    <property type="molecule type" value="Genomic_DNA"/>
</dbReference>
<name>A0A8T0L3J7_PHAAN</name>
<comment type="caution">
    <text evidence="1">The sequence shown here is derived from an EMBL/GenBank/DDBJ whole genome shotgun (WGS) entry which is preliminary data.</text>
</comment>
<evidence type="ECO:0000313" key="2">
    <source>
        <dbReference type="Proteomes" id="UP000743370"/>
    </source>
</evidence>
<proteinExistence type="predicted"/>
<evidence type="ECO:0000313" key="1">
    <source>
        <dbReference type="EMBL" id="KAG2406717.1"/>
    </source>
</evidence>
<accession>A0A8T0L3J7</accession>
<dbReference type="AlphaFoldDB" id="A0A8T0L3J7"/>
<sequence length="218" mass="25572">MGMQDIRRRENSSSSVTSCKTVLSNGEIMLKLDHLPLQQSYGTNASINGVSEPCLGLIRERIDGVLSLLFRHFDQDLADIAGSKNLVHLGKLLALIRPKTERERKREVNQRVHFQHTNSKFKVKHMETKSLPAKFNHMKIIYEPVLRGSWILIHIHFERETEVRRELECSVWRKKRKLLYVNNIKDRTTNEENKMCNYFEEKVSDCVNQYQNDECSEE</sequence>
<protein>
    <submittedName>
        <fullName evidence="1">Uncharacterized protein</fullName>
    </submittedName>
</protein>
<gene>
    <name evidence="1" type="ORF">HKW66_Vig0059740</name>
</gene>
<dbReference type="Proteomes" id="UP000743370">
    <property type="component" value="Unassembled WGS sequence"/>
</dbReference>
<organism evidence="1 2">
    <name type="scientific">Phaseolus angularis</name>
    <name type="common">Azuki bean</name>
    <name type="synonym">Vigna angularis</name>
    <dbReference type="NCBI Taxonomy" id="3914"/>
    <lineage>
        <taxon>Eukaryota</taxon>
        <taxon>Viridiplantae</taxon>
        <taxon>Streptophyta</taxon>
        <taxon>Embryophyta</taxon>
        <taxon>Tracheophyta</taxon>
        <taxon>Spermatophyta</taxon>
        <taxon>Magnoliopsida</taxon>
        <taxon>eudicotyledons</taxon>
        <taxon>Gunneridae</taxon>
        <taxon>Pentapetalae</taxon>
        <taxon>rosids</taxon>
        <taxon>fabids</taxon>
        <taxon>Fabales</taxon>
        <taxon>Fabaceae</taxon>
        <taxon>Papilionoideae</taxon>
        <taxon>50 kb inversion clade</taxon>
        <taxon>NPAAA clade</taxon>
        <taxon>indigoferoid/millettioid clade</taxon>
        <taxon>Phaseoleae</taxon>
        <taxon>Vigna</taxon>
    </lineage>
</organism>